<feature type="compositionally biased region" description="Acidic residues" evidence="7">
    <location>
        <begin position="181"/>
        <end position="191"/>
    </location>
</feature>
<feature type="domain" description="C2H2-type" evidence="8">
    <location>
        <begin position="833"/>
        <end position="861"/>
    </location>
</feature>
<dbReference type="Proteomes" id="UP001497497">
    <property type="component" value="Unassembled WGS sequence"/>
</dbReference>
<dbReference type="PANTHER" id="PTHR24403:SF110">
    <property type="entry name" value="C2H2-TYPE DOMAIN-CONTAINING PROTEIN-RELATED"/>
    <property type="match status" value="1"/>
</dbReference>
<evidence type="ECO:0000259" key="8">
    <source>
        <dbReference type="PROSITE" id="PS50157"/>
    </source>
</evidence>
<feature type="compositionally biased region" description="Basic and acidic residues" evidence="7">
    <location>
        <begin position="109"/>
        <end position="122"/>
    </location>
</feature>
<sequence length="1212" mass="134292">MISWKKLPQKTLASMTEHSALGYETHKDCINIMMASKGDTPTTAIKKHMNNGTDEQEELEVLSSGSLSEKSMARNGSVAKEAEVDSNDSTELLNGDNEEDNKSVNGKLSDNETLKSPDESIQKKKTRSPSKENKAFKEEEQKLDPTKKSKLEADVDNSDCEQESSSEVKDSGKYTDIVNCDSDDSSGDVEACENVSSDSNDDNQEKGTSEKSEKKSEMSLPKEKGADSEKENKNRCPSGGEESDPVIIASPEKAPDKKKIKHSERSDSANDDIEIIGESKVIQINNTNKTQVSQNVVFIPAALTVSTHSNNSQGFTATTGNLIATNSIHNPALVHSLAASTQPGKSGFMATGMPSLPPGFVFNSGIQGQAPPGVSLLTPSVAPPKPKSSLDQIELIRWEIQNRVNTRPKYFKPNAGSELGPLAKFLFDIGSNLVKESVYHELVKIQSKNDDEKLTDKERDDLEKLKEIEKDLYASIGHLKLKLKKHCKGCNFQTESNNVMYLHKQFPHEDNKNLRCAHCNFATRQTMAFKFHLESVHAIQPKLPDKKAFYECDMCPYENNQEQKLILHKQRCIKQFRPLFNLHPGCLSGAEINLCLENIFYKPVIPKNLKLLQQKHAQQQAALAEARRQQAQIQALAAQKNAAAIAARKMQQQKLQTAALAQRFNAPPGGRMPLPGKLPGQPQPVRYNANTKGSRPTVASMLNNRPPNPGSAPAGAQSGGAPSGFEVCEICSGYVKDRKALRIHFFYAHRIDLPFNLFERIQAPLYCATCYVRFWTAQGLRKHIHKHIDSHKEEKQARGVVGKCISCGHHVLNLLLHMRIVHNREMQHYINALMCMFCGGHFSSRQECERHISKAHGNVDPLTGTLRSNTGAPIAAPPAKTASNQKKGGNNSLVKGSVCVLCNLNFGRNVDLTRHCMRMHHTCMKCGMVVIDKASLMKHTCLSSPSGTRDCCMCNETGFHPAYYVKHLRDKHLRKFSVKVSKLDKDVVERWTKRPYPFKDSEQILVEISDSDDDGSANKIKSSVAPKLFGKKPRMGPACKVKKYNDNLAKELANMKMKKVVAEKKAESAEVSESDGSKDTSDEGVKIDDNDKVKEETISDNDIEDVLPVMDKTIKSTELLDIDDSGEKENVDIKIASAKDVRDLNNKVHIDNSESCLNDAKDSVSDVESRTSNDLTLSNKRKLESEISGSDNESEEGDSKSQKSKKLKTEKA</sequence>
<keyword evidence="10" id="KW-1185">Reference proteome</keyword>
<evidence type="ECO:0000256" key="7">
    <source>
        <dbReference type="SAM" id="MobiDB-lite"/>
    </source>
</evidence>
<feature type="compositionally biased region" description="Low complexity" evidence="7">
    <location>
        <begin position="61"/>
        <end position="70"/>
    </location>
</feature>
<feature type="coiled-coil region" evidence="6">
    <location>
        <begin position="609"/>
        <end position="641"/>
    </location>
</feature>
<feature type="region of interest" description="Disordered" evidence="7">
    <location>
        <begin position="1065"/>
        <end position="1098"/>
    </location>
</feature>
<evidence type="ECO:0000256" key="1">
    <source>
        <dbReference type="ARBA" id="ARBA00022723"/>
    </source>
</evidence>
<dbReference type="PROSITE" id="PS00028">
    <property type="entry name" value="ZINC_FINGER_C2H2_1"/>
    <property type="match status" value="2"/>
</dbReference>
<accession>A0AAV2HAC9</accession>
<evidence type="ECO:0000256" key="4">
    <source>
        <dbReference type="ARBA" id="ARBA00022833"/>
    </source>
</evidence>
<evidence type="ECO:0000256" key="3">
    <source>
        <dbReference type="ARBA" id="ARBA00022771"/>
    </source>
</evidence>
<feature type="region of interest" description="Disordered" evidence="7">
    <location>
        <begin position="687"/>
        <end position="718"/>
    </location>
</feature>
<keyword evidence="3 5" id="KW-0863">Zinc-finger</keyword>
<feature type="region of interest" description="Disordered" evidence="7">
    <location>
        <begin position="869"/>
        <end position="888"/>
    </location>
</feature>
<comment type="caution">
    <text evidence="9">The sequence shown here is derived from an EMBL/GenBank/DDBJ whole genome shotgun (WGS) entry which is preliminary data.</text>
</comment>
<dbReference type="GO" id="GO:0008270">
    <property type="term" value="F:zinc ion binding"/>
    <property type="evidence" value="ECO:0007669"/>
    <property type="project" value="UniProtKB-KW"/>
</dbReference>
<feature type="region of interest" description="Disordered" evidence="7">
    <location>
        <begin position="38"/>
        <end position="269"/>
    </location>
</feature>
<dbReference type="PANTHER" id="PTHR24403">
    <property type="entry name" value="ZINC FINGER PROTEIN"/>
    <property type="match status" value="1"/>
</dbReference>
<organism evidence="9 10">
    <name type="scientific">Lymnaea stagnalis</name>
    <name type="common">Great pond snail</name>
    <name type="synonym">Helix stagnalis</name>
    <dbReference type="NCBI Taxonomy" id="6523"/>
    <lineage>
        <taxon>Eukaryota</taxon>
        <taxon>Metazoa</taxon>
        <taxon>Spiralia</taxon>
        <taxon>Lophotrochozoa</taxon>
        <taxon>Mollusca</taxon>
        <taxon>Gastropoda</taxon>
        <taxon>Heterobranchia</taxon>
        <taxon>Euthyneura</taxon>
        <taxon>Panpulmonata</taxon>
        <taxon>Hygrophila</taxon>
        <taxon>Lymnaeoidea</taxon>
        <taxon>Lymnaeidae</taxon>
        <taxon>Lymnaea</taxon>
    </lineage>
</organism>
<dbReference type="InterPro" id="IPR013087">
    <property type="entry name" value="Znf_C2H2_type"/>
</dbReference>
<dbReference type="AlphaFoldDB" id="A0AAV2HAC9"/>
<feature type="region of interest" description="Disordered" evidence="7">
    <location>
        <begin position="1156"/>
        <end position="1212"/>
    </location>
</feature>
<evidence type="ECO:0000256" key="2">
    <source>
        <dbReference type="ARBA" id="ARBA00022737"/>
    </source>
</evidence>
<keyword evidence="2" id="KW-0677">Repeat</keyword>
<feature type="compositionally biased region" description="Acidic residues" evidence="7">
    <location>
        <begin position="154"/>
        <end position="164"/>
    </location>
</feature>
<dbReference type="EMBL" id="CAXITT010000073">
    <property type="protein sequence ID" value="CAL1530670.1"/>
    <property type="molecule type" value="Genomic_DNA"/>
</dbReference>
<feature type="compositionally biased region" description="Basic and acidic residues" evidence="7">
    <location>
        <begin position="1197"/>
        <end position="1212"/>
    </location>
</feature>
<protein>
    <recommendedName>
        <fullName evidence="8">C2H2-type domain-containing protein</fullName>
    </recommendedName>
</protein>
<feature type="compositionally biased region" description="Basic and acidic residues" evidence="7">
    <location>
        <begin position="129"/>
        <end position="153"/>
    </location>
</feature>
<dbReference type="GO" id="GO:0005634">
    <property type="term" value="C:nucleus"/>
    <property type="evidence" value="ECO:0007669"/>
    <property type="project" value="TreeGrafter"/>
</dbReference>
<dbReference type="SMART" id="SM00355">
    <property type="entry name" value="ZnF_C2H2"/>
    <property type="match status" value="10"/>
</dbReference>
<evidence type="ECO:0000313" key="10">
    <source>
        <dbReference type="Proteomes" id="UP001497497"/>
    </source>
</evidence>
<feature type="compositionally biased region" description="Basic and acidic residues" evidence="7">
    <location>
        <begin position="1159"/>
        <end position="1171"/>
    </location>
</feature>
<keyword evidence="6" id="KW-0175">Coiled coil</keyword>
<name>A0AAV2HAC9_LYMST</name>
<dbReference type="InterPro" id="IPR050688">
    <property type="entry name" value="Zinc_finger/UBP_domain"/>
</dbReference>
<evidence type="ECO:0000256" key="6">
    <source>
        <dbReference type="SAM" id="Coils"/>
    </source>
</evidence>
<dbReference type="GO" id="GO:0045944">
    <property type="term" value="P:positive regulation of transcription by RNA polymerase II"/>
    <property type="evidence" value="ECO:0007669"/>
    <property type="project" value="TreeGrafter"/>
</dbReference>
<evidence type="ECO:0000313" key="9">
    <source>
        <dbReference type="EMBL" id="CAL1530670.1"/>
    </source>
</evidence>
<gene>
    <name evidence="9" type="ORF">GSLYS_00004795001</name>
</gene>
<evidence type="ECO:0000256" key="5">
    <source>
        <dbReference type="PROSITE-ProRule" id="PRU00042"/>
    </source>
</evidence>
<feature type="compositionally biased region" description="Basic and acidic residues" evidence="7">
    <location>
        <begin position="1075"/>
        <end position="1097"/>
    </location>
</feature>
<proteinExistence type="predicted"/>
<feature type="compositionally biased region" description="Basic and acidic residues" evidence="7">
    <location>
        <begin position="253"/>
        <end position="268"/>
    </location>
</feature>
<keyword evidence="1" id="KW-0479">Metal-binding</keyword>
<feature type="compositionally biased region" description="Basic and acidic residues" evidence="7">
    <location>
        <begin position="203"/>
        <end position="234"/>
    </location>
</feature>
<keyword evidence="4" id="KW-0862">Zinc</keyword>
<dbReference type="PROSITE" id="PS50157">
    <property type="entry name" value="ZINC_FINGER_C2H2_2"/>
    <property type="match status" value="1"/>
</dbReference>
<reference evidence="9 10" key="1">
    <citation type="submission" date="2024-04" db="EMBL/GenBank/DDBJ databases">
        <authorList>
            <consortium name="Genoscope - CEA"/>
            <person name="William W."/>
        </authorList>
    </citation>
    <scope>NUCLEOTIDE SEQUENCE [LARGE SCALE GENOMIC DNA]</scope>
</reference>